<organism evidence="1 2">
    <name type="scientific">Ambispora gerdemannii</name>
    <dbReference type="NCBI Taxonomy" id="144530"/>
    <lineage>
        <taxon>Eukaryota</taxon>
        <taxon>Fungi</taxon>
        <taxon>Fungi incertae sedis</taxon>
        <taxon>Mucoromycota</taxon>
        <taxon>Glomeromycotina</taxon>
        <taxon>Glomeromycetes</taxon>
        <taxon>Archaeosporales</taxon>
        <taxon>Ambisporaceae</taxon>
        <taxon>Ambispora</taxon>
    </lineage>
</organism>
<evidence type="ECO:0000313" key="2">
    <source>
        <dbReference type="Proteomes" id="UP000789831"/>
    </source>
</evidence>
<dbReference type="EMBL" id="CAJVPL010002803">
    <property type="protein sequence ID" value="CAG8620073.1"/>
    <property type="molecule type" value="Genomic_DNA"/>
</dbReference>
<dbReference type="OrthoDB" id="2449586at2759"/>
<keyword evidence="2" id="KW-1185">Reference proteome</keyword>
<protein>
    <submittedName>
        <fullName evidence="1">2901_t:CDS:1</fullName>
    </submittedName>
</protein>
<comment type="caution">
    <text evidence="1">The sequence shown here is derived from an EMBL/GenBank/DDBJ whole genome shotgun (WGS) entry which is preliminary data.</text>
</comment>
<name>A0A9N9GLX5_9GLOM</name>
<evidence type="ECO:0000313" key="1">
    <source>
        <dbReference type="EMBL" id="CAG8620073.1"/>
    </source>
</evidence>
<accession>A0A9N9GLX5</accession>
<sequence length="180" mass="20985">MEINGLSRFLEGENNLYKDPDYEYALLDDSHSDIQSETSIITNTTITSNLLENDNDKRNFTFTETVTNFINAYMDLKSNDNDNENLDEINIDWLDSEIDSALECIILDYKDGKIQRCSNLRFRPLKQLLGIWELDSQAIDSIFKQNQMKVLETLSICSSYFNFDQDDLYERGMKKEVSIK</sequence>
<dbReference type="AlphaFoldDB" id="A0A9N9GLX5"/>
<reference evidence="1" key="1">
    <citation type="submission" date="2021-06" db="EMBL/GenBank/DDBJ databases">
        <authorList>
            <person name="Kallberg Y."/>
            <person name="Tangrot J."/>
            <person name="Rosling A."/>
        </authorList>
    </citation>
    <scope>NUCLEOTIDE SEQUENCE</scope>
    <source>
        <strain evidence="1">MT106</strain>
    </source>
</reference>
<gene>
    <name evidence="1" type="ORF">AGERDE_LOCUS10020</name>
</gene>
<dbReference type="Proteomes" id="UP000789831">
    <property type="component" value="Unassembled WGS sequence"/>
</dbReference>
<proteinExistence type="predicted"/>